<evidence type="ECO:0000313" key="2">
    <source>
        <dbReference type="EMBL" id="KAG0313589.1"/>
    </source>
</evidence>
<reference evidence="2" key="1">
    <citation type="journal article" date="2020" name="Fungal Divers.">
        <title>Resolving the Mortierellaceae phylogeny through synthesis of multi-gene phylogenetics and phylogenomics.</title>
        <authorList>
            <person name="Vandepol N."/>
            <person name="Liber J."/>
            <person name="Desiro A."/>
            <person name="Na H."/>
            <person name="Kennedy M."/>
            <person name="Barry K."/>
            <person name="Grigoriev I.V."/>
            <person name="Miller A.N."/>
            <person name="O'Donnell K."/>
            <person name="Stajich J.E."/>
            <person name="Bonito G."/>
        </authorList>
    </citation>
    <scope>NUCLEOTIDE SEQUENCE</scope>
    <source>
        <strain evidence="2">NVP60</strain>
    </source>
</reference>
<dbReference type="AlphaFoldDB" id="A0A9P6UPB8"/>
<sequence length="402" mass="44762">MQEPERRAGGLESLSACFDQEAPPLLRSEKEEEGLSEQQLAQSRAFGNVQMLVLMMKANSNLKSLTMDESCFRRRDGTDAFSYIMENCPTAQLERLEVRFGRHPSLPADDGDDDDDLVEHDVEKLFQAMSEAYASVKDGTHSCFNNLKELVISGGGRHIDFSRLAFLARCPNLERVQVEDIDSTAMLSLGFSLGYFCGKLSSLDWRGAPKEVGEQEDKGISDLLGALKVQWKDISLPNLREFGPKAFNALMKHVGTTLEVLKVDGWGGVSGSEFLDLLCSAQHLRRLEGPRDGELSVAMRDMVISAFSASHMHLSNGEERIWALGSSLEFLQLRILDVPRTDVVCLRNGDPFKGISAGEDTGLISQYVQEWIYKQLGRLTGLQELVLGVMELDPKELREILK</sequence>
<evidence type="ECO:0000313" key="3">
    <source>
        <dbReference type="Proteomes" id="UP000823405"/>
    </source>
</evidence>
<evidence type="ECO:0000256" key="1">
    <source>
        <dbReference type="SAM" id="MobiDB-lite"/>
    </source>
</evidence>
<protein>
    <submittedName>
        <fullName evidence="2">Uncharacterized protein</fullName>
    </submittedName>
</protein>
<dbReference type="OrthoDB" id="2434396at2759"/>
<dbReference type="EMBL" id="JAAAIN010000505">
    <property type="protein sequence ID" value="KAG0313589.1"/>
    <property type="molecule type" value="Genomic_DNA"/>
</dbReference>
<gene>
    <name evidence="2" type="ORF">BGZ97_010078</name>
</gene>
<feature type="non-terminal residue" evidence="2">
    <location>
        <position position="402"/>
    </location>
</feature>
<dbReference type="SUPFAM" id="SSF52047">
    <property type="entry name" value="RNI-like"/>
    <property type="match status" value="1"/>
</dbReference>
<name>A0A9P6UPB8_9FUNG</name>
<dbReference type="InterPro" id="IPR032675">
    <property type="entry name" value="LRR_dom_sf"/>
</dbReference>
<dbReference type="Gene3D" id="3.80.10.10">
    <property type="entry name" value="Ribonuclease Inhibitor"/>
    <property type="match status" value="1"/>
</dbReference>
<keyword evidence="3" id="KW-1185">Reference proteome</keyword>
<accession>A0A9P6UPB8</accession>
<feature type="region of interest" description="Disordered" evidence="1">
    <location>
        <begin position="20"/>
        <end position="39"/>
    </location>
</feature>
<comment type="caution">
    <text evidence="2">The sequence shown here is derived from an EMBL/GenBank/DDBJ whole genome shotgun (WGS) entry which is preliminary data.</text>
</comment>
<proteinExistence type="predicted"/>
<dbReference type="Proteomes" id="UP000823405">
    <property type="component" value="Unassembled WGS sequence"/>
</dbReference>
<organism evidence="2 3">
    <name type="scientific">Linnemannia gamsii</name>
    <dbReference type="NCBI Taxonomy" id="64522"/>
    <lineage>
        <taxon>Eukaryota</taxon>
        <taxon>Fungi</taxon>
        <taxon>Fungi incertae sedis</taxon>
        <taxon>Mucoromycota</taxon>
        <taxon>Mortierellomycotina</taxon>
        <taxon>Mortierellomycetes</taxon>
        <taxon>Mortierellales</taxon>
        <taxon>Mortierellaceae</taxon>
        <taxon>Linnemannia</taxon>
    </lineage>
</organism>